<dbReference type="Pfam" id="PF02746">
    <property type="entry name" value="MR_MLE_N"/>
    <property type="match status" value="1"/>
</dbReference>
<dbReference type="InterPro" id="IPR036849">
    <property type="entry name" value="Enolase-like_C_sf"/>
</dbReference>
<dbReference type="InterPro" id="IPR013342">
    <property type="entry name" value="Mandelate_racemase_C"/>
</dbReference>
<dbReference type="PROSITE" id="PS00909">
    <property type="entry name" value="MR_MLE_2"/>
    <property type="match status" value="1"/>
</dbReference>
<name>A0A916N7L8_9PROT</name>
<dbReference type="SUPFAM" id="SSF51604">
    <property type="entry name" value="Enolase C-terminal domain-like"/>
    <property type="match status" value="1"/>
</dbReference>
<evidence type="ECO:0000259" key="3">
    <source>
        <dbReference type="SMART" id="SM00922"/>
    </source>
</evidence>
<feature type="domain" description="Mandelate racemase/muconate lactonizing enzyme C-terminal" evidence="3">
    <location>
        <begin position="144"/>
        <end position="240"/>
    </location>
</feature>
<dbReference type="InterPro" id="IPR029065">
    <property type="entry name" value="Enolase_C-like"/>
</dbReference>
<dbReference type="AlphaFoldDB" id="A0A916N7L8"/>
<dbReference type="SUPFAM" id="SSF54826">
    <property type="entry name" value="Enolase N-terminal domain-like"/>
    <property type="match status" value="1"/>
</dbReference>
<organism evidence="4 5">
    <name type="scientific">Georgfuchsia toluolica</name>
    <dbReference type="NCBI Taxonomy" id="424218"/>
    <lineage>
        <taxon>Bacteria</taxon>
        <taxon>Pseudomonadati</taxon>
        <taxon>Pseudomonadota</taxon>
        <taxon>Betaproteobacteria</taxon>
        <taxon>Nitrosomonadales</taxon>
        <taxon>Sterolibacteriaceae</taxon>
        <taxon>Georgfuchsia</taxon>
    </lineage>
</organism>
<dbReference type="Gene3D" id="3.30.390.10">
    <property type="entry name" value="Enolase-like, N-terminal domain"/>
    <property type="match status" value="1"/>
</dbReference>
<keyword evidence="2" id="KW-0479">Metal-binding</keyword>
<dbReference type="SMART" id="SM00922">
    <property type="entry name" value="MR_MLE"/>
    <property type="match status" value="1"/>
</dbReference>
<dbReference type="PANTHER" id="PTHR48080">
    <property type="entry name" value="D-GALACTONATE DEHYDRATASE-RELATED"/>
    <property type="match status" value="1"/>
</dbReference>
<dbReference type="SFLD" id="SFLDS00001">
    <property type="entry name" value="Enolase"/>
    <property type="match status" value="1"/>
</dbReference>
<dbReference type="InterPro" id="IPR034593">
    <property type="entry name" value="DgoD-like"/>
</dbReference>
<comment type="caution">
    <text evidence="4">The sequence shown here is derived from an EMBL/GenBank/DDBJ whole genome shotgun (WGS) entry which is preliminary data.</text>
</comment>
<dbReference type="RefSeq" id="WP_220634380.1">
    <property type="nucleotide sequence ID" value="NZ_CAJQUM010000001.1"/>
</dbReference>
<dbReference type="InterPro" id="IPR013341">
    <property type="entry name" value="Mandelate_racemase_N_dom"/>
</dbReference>
<sequence>MKITKVEVIPMSTPMKREQLMRGATLSRIDSVVLKLHTDEGVVGFSDSGDTSSWYRGETPDSIMAMICDFFAPKILLGEDPTKIEKIVGRMDILTRDNNQAKATVDFALHDLVGKILGVPVYTLLGGKTIDRIPLGLVLGAGKPEEVAKEALAVLKEGFAFVKLKSGYTPKEDIAMVSEVRAAVGDEVDLFIDINGAWTYDQALATIRALEKYNLSKIEQPLPAWDIEGMARLRGKVGTPIYADESAQELHDLLAIINKGAADGLMIKMQKAGGLLKAQRWLTMARLANLPVICGCMVGGGLEASPAAHLLAANDWIARFPQENAGPLHIHDCLNSKDIKDDLALNVPRYEDGFLYPNDGPGLGIEINEDLLMRRITSGKKIRTVEA</sequence>
<keyword evidence="5" id="KW-1185">Reference proteome</keyword>
<proteinExistence type="inferred from homology"/>
<dbReference type="Proteomes" id="UP000742786">
    <property type="component" value="Unassembled WGS sequence"/>
</dbReference>
<dbReference type="PANTHER" id="PTHR48080:SF3">
    <property type="entry name" value="ENOLASE SUPERFAMILY MEMBER DDB_G0284701"/>
    <property type="match status" value="1"/>
</dbReference>
<dbReference type="CDD" id="cd03315">
    <property type="entry name" value="MLE_like"/>
    <property type="match status" value="1"/>
</dbReference>
<dbReference type="GO" id="GO:0046872">
    <property type="term" value="F:metal ion binding"/>
    <property type="evidence" value="ECO:0007669"/>
    <property type="project" value="UniProtKB-KW"/>
</dbReference>
<gene>
    <name evidence="4" type="ORF">GTOL_10175</name>
</gene>
<evidence type="ECO:0000256" key="1">
    <source>
        <dbReference type="ARBA" id="ARBA00008031"/>
    </source>
</evidence>
<dbReference type="SFLD" id="SFLDG00180">
    <property type="entry name" value="muconate_cycloisomerase"/>
    <property type="match status" value="1"/>
</dbReference>
<accession>A0A916N7L8</accession>
<dbReference type="InterPro" id="IPR018110">
    <property type="entry name" value="Mandel_Rmase/mucon_lact_enz_CS"/>
</dbReference>
<dbReference type="InterPro" id="IPR034613">
    <property type="entry name" value="Muconate_cycloisomerase_anti"/>
</dbReference>
<reference evidence="4" key="1">
    <citation type="submission" date="2021-04" db="EMBL/GenBank/DDBJ databases">
        <authorList>
            <person name="Hornung B."/>
        </authorList>
    </citation>
    <scope>NUCLEOTIDE SEQUENCE</scope>
    <source>
        <strain evidence="4">G5G6</strain>
    </source>
</reference>
<evidence type="ECO:0000313" key="5">
    <source>
        <dbReference type="Proteomes" id="UP000742786"/>
    </source>
</evidence>
<dbReference type="Gene3D" id="3.20.20.120">
    <property type="entry name" value="Enolase-like C-terminal domain"/>
    <property type="match status" value="1"/>
</dbReference>
<protein>
    <submittedName>
        <fullName evidence="4">Mandelate racemase/muconate lactonizing enzyme family protein</fullName>
    </submittedName>
</protein>
<dbReference type="InterPro" id="IPR029017">
    <property type="entry name" value="Enolase-like_N"/>
</dbReference>
<evidence type="ECO:0000313" key="4">
    <source>
        <dbReference type="EMBL" id="CAG4882293.1"/>
    </source>
</evidence>
<dbReference type="EMBL" id="CAJQUM010000001">
    <property type="protein sequence ID" value="CAG4882293.1"/>
    <property type="molecule type" value="Genomic_DNA"/>
</dbReference>
<dbReference type="Pfam" id="PF13378">
    <property type="entry name" value="MR_MLE_C"/>
    <property type="match status" value="1"/>
</dbReference>
<comment type="similarity">
    <text evidence="1">Belongs to the mandelate racemase/muconate lactonizing enzyme family.</text>
</comment>
<dbReference type="GO" id="GO:0009063">
    <property type="term" value="P:amino acid catabolic process"/>
    <property type="evidence" value="ECO:0007669"/>
    <property type="project" value="InterPro"/>
</dbReference>
<evidence type="ECO:0000256" key="2">
    <source>
        <dbReference type="ARBA" id="ARBA00022723"/>
    </source>
</evidence>